<dbReference type="PATRIC" id="fig|754436.4.peg.3337"/>
<evidence type="ECO:0000313" key="1">
    <source>
        <dbReference type="EMBL" id="KLU99909.1"/>
    </source>
</evidence>
<comment type="caution">
    <text evidence="1">The sequence shown here is derived from an EMBL/GenBank/DDBJ whole genome shotgun (WGS) entry which is preliminary data.</text>
</comment>
<evidence type="ECO:0000313" key="2">
    <source>
        <dbReference type="Proteomes" id="UP000036426"/>
    </source>
</evidence>
<dbReference type="Proteomes" id="UP000036426">
    <property type="component" value="Unassembled WGS sequence"/>
</dbReference>
<reference evidence="1 2" key="1">
    <citation type="submission" date="2015-05" db="EMBL/GenBank/DDBJ databases">
        <title>Photobacterium galathea sp. nov.</title>
        <authorList>
            <person name="Machado H."/>
            <person name="Gram L."/>
        </authorList>
    </citation>
    <scope>NUCLEOTIDE SEQUENCE [LARGE SCALE GENOMIC DNA]</scope>
    <source>
        <strain evidence="1 2">DSM 25995</strain>
    </source>
</reference>
<keyword evidence="2" id="KW-1185">Reference proteome</keyword>
<dbReference type="EMBL" id="LDOV01000027">
    <property type="protein sequence ID" value="KLU99909.1"/>
    <property type="molecule type" value="Genomic_DNA"/>
</dbReference>
<protein>
    <recommendedName>
        <fullName evidence="3">DUF2726 domain-containing protein</fullName>
    </recommendedName>
</protein>
<sequence>MNVSNKLEPIIVDLYRSDFIVNLKMIIKERPISAFNINPDNEELHTHFRRIVEFLYVKHEKNLSLTKEELYELFDVNPFEKIEILVLGVLKGSYGYNLNYNYSQILSKLDITRSVAEKIINNNEMGCELITYVHKVNCPVCGVIIQCSLTHPCDSQEIKCSECHHLMCFHLLTKHKFRFYLNLSDEVYFDYCNCNACSEWNVKLLDYIDVNIGLLELFIRNETSCLFDDNKKIESSKLFHIHKNSLPKTIAEILSYEPENFEELTLILYEMESRSKSPKETSKIIELLVDKGVVSKSFNIDHYEKQIGDVLDAFMGIKIRLENGLKCSVQPLGVKRNNKHKALSIEFRGDKYFCVDLNCAEISIEHSYELNVECIKKEVVFKKSSFRIFSSNAEKLQFESLVRQYDSCYIVCNICMISYVGSSGFEVVEGYFSKDELSYLRYCIVDFVIMDTDGYVIKVIELNKGRHHDDKDWIYKDSLKKKCHELLGIDFSVEF</sequence>
<gene>
    <name evidence="1" type="ORF">ABT58_15755</name>
</gene>
<evidence type="ECO:0008006" key="3">
    <source>
        <dbReference type="Google" id="ProtNLM"/>
    </source>
</evidence>
<organism evidence="1 2">
    <name type="scientific">Photobacterium aphoticum</name>
    <dbReference type="NCBI Taxonomy" id="754436"/>
    <lineage>
        <taxon>Bacteria</taxon>
        <taxon>Pseudomonadati</taxon>
        <taxon>Pseudomonadota</taxon>
        <taxon>Gammaproteobacteria</taxon>
        <taxon>Vibrionales</taxon>
        <taxon>Vibrionaceae</taxon>
        <taxon>Photobacterium</taxon>
    </lineage>
</organism>
<accession>A0A0J1GJQ1</accession>
<proteinExistence type="predicted"/>
<dbReference type="AlphaFoldDB" id="A0A0J1GJQ1"/>
<name>A0A0J1GJQ1_9GAMM</name>